<dbReference type="Pfam" id="PF16875">
    <property type="entry name" value="Glyco_hydro_36N"/>
    <property type="match status" value="1"/>
</dbReference>
<evidence type="ECO:0000256" key="4">
    <source>
        <dbReference type="ARBA" id="ARBA00023295"/>
    </source>
</evidence>
<dbReference type="Pfam" id="PF02065">
    <property type="entry name" value="Melibiase"/>
    <property type="match status" value="1"/>
</dbReference>
<comment type="catalytic activity">
    <reaction evidence="1 5">
        <text>Hydrolysis of terminal, non-reducing alpha-D-galactose residues in alpha-D-galactosides, including galactose oligosaccharides, galactomannans and galactolipids.</text>
        <dbReference type="EC" id="3.2.1.22"/>
    </reaction>
</comment>
<evidence type="ECO:0000259" key="7">
    <source>
        <dbReference type="Pfam" id="PF16874"/>
    </source>
</evidence>
<accession>A0A9D2MSK4</accession>
<keyword evidence="3 5" id="KW-0378">Hydrolase</keyword>
<proteinExistence type="inferred from homology"/>
<evidence type="ECO:0000256" key="3">
    <source>
        <dbReference type="ARBA" id="ARBA00022801"/>
    </source>
</evidence>
<evidence type="ECO:0000259" key="8">
    <source>
        <dbReference type="Pfam" id="PF16875"/>
    </source>
</evidence>
<gene>
    <name evidence="9" type="ORF">H9763_06935</name>
</gene>
<reference evidence="9" key="2">
    <citation type="submission" date="2021-04" db="EMBL/GenBank/DDBJ databases">
        <authorList>
            <person name="Gilroy R."/>
        </authorList>
    </citation>
    <scope>NUCLEOTIDE SEQUENCE</scope>
    <source>
        <strain evidence="9">USAMLcec3-2134</strain>
    </source>
</reference>
<dbReference type="InterPro" id="IPR013780">
    <property type="entry name" value="Glyco_hydro_b"/>
</dbReference>
<dbReference type="GO" id="GO:0004557">
    <property type="term" value="F:alpha-galactosidase activity"/>
    <property type="evidence" value="ECO:0007669"/>
    <property type="project" value="UniProtKB-UniRule"/>
</dbReference>
<dbReference type="InterPro" id="IPR017853">
    <property type="entry name" value="GH"/>
</dbReference>
<reference evidence="9" key="1">
    <citation type="journal article" date="2021" name="PeerJ">
        <title>Extensive microbial diversity within the chicken gut microbiome revealed by metagenomics and culture.</title>
        <authorList>
            <person name="Gilroy R."/>
            <person name="Ravi A."/>
            <person name="Getino M."/>
            <person name="Pursley I."/>
            <person name="Horton D.L."/>
            <person name="Alikhan N.F."/>
            <person name="Baker D."/>
            <person name="Gharbi K."/>
            <person name="Hall N."/>
            <person name="Watson M."/>
            <person name="Adriaenssens E.M."/>
            <person name="Foster-Nyarko E."/>
            <person name="Jarju S."/>
            <person name="Secka A."/>
            <person name="Antonio M."/>
            <person name="Oren A."/>
            <person name="Chaudhuri R.R."/>
            <person name="La Ragione R."/>
            <person name="Hildebrand F."/>
            <person name="Pallen M.J."/>
        </authorList>
    </citation>
    <scope>NUCLEOTIDE SEQUENCE</scope>
    <source>
        <strain evidence="9">USAMLcec3-2134</strain>
    </source>
</reference>
<protein>
    <recommendedName>
        <fullName evidence="2 5">Alpha-galactosidase</fullName>
        <ecNumber evidence="2 5">3.2.1.22</ecNumber>
    </recommendedName>
</protein>
<dbReference type="Proteomes" id="UP000886883">
    <property type="component" value="Unassembled WGS sequence"/>
</dbReference>
<feature type="active site" description="Nucleophile" evidence="6">
    <location>
        <position position="480"/>
    </location>
</feature>
<dbReference type="InterPro" id="IPR013785">
    <property type="entry name" value="Aldolase_TIM"/>
</dbReference>
<keyword evidence="4 5" id="KW-0326">Glycosidase</keyword>
<dbReference type="PANTHER" id="PTHR43053">
    <property type="entry name" value="GLYCOSIDASE FAMILY 31"/>
    <property type="match status" value="1"/>
</dbReference>
<dbReference type="PIRSF" id="PIRSF005536">
    <property type="entry name" value="Agal"/>
    <property type="match status" value="1"/>
</dbReference>
<dbReference type="EMBL" id="DWXE01000024">
    <property type="protein sequence ID" value="HJB91186.1"/>
    <property type="molecule type" value="Genomic_DNA"/>
</dbReference>
<sequence>MAILISQNGRLFTLQTRNSSYQMLADSCGTLLHLYYGKRMDGEDLSDLILRTDMGFAGNPPQAKEDRTYSLDYLPQEAPSSGVGDYRDDMIRLCGADGSRTAQFLFESFFVSDGAQPVPGMPALYDTEEESGQTLTITLQDSCSNVRLRLIYGIFEREDIITRSACIENSGTSPIVLEKALSMSMDIPFGSYEMLYFAGRHAMERTALRTPVGRAGVRIGSIRGTSSHQYNPAMILCDPAATETSGDCYGFCFVYSGNFLASAQKDQREQTRVQMGIHPDQFRFRLEPGEVFHTPQVIQSYSSEGFSLLSRNYHHILREHMCRGAYKHARRPVLINNWEATYFDFDLERILSIARQAAQLKIEMLVLDDGWFGKRDNDNSGLGDWFVNEKKMGGTLAALSEKIHDLGMKFGLWFEPEMVSEDSDLYRAHPEWALAVPGREPNRGRNQLVLDLTNPEVRTYLLERLTDILSHAKIDYVKWDMNRSICDVYSHYLGPERTGEVYHRYVLGVYDLLERFLSRFPDILLEGCSGGGGRFDAAMLHYSPQIWCSDNTDAVNRLSIQYGTSFFYPVSSVGSHVSACPNHQTGRSVPFTTRGHVALSGSFGYELDLNRASDAEKAEVPAQIEAFRRYYDLTHEGDYYRLAAPGETGHMAWEFVSKDRSRALITAVKTESFGNPLPMHLPVRGLDPHRTYRCSMNGAIRSGASWMGAGLTVNRILPQYESILIELNDPDPSAPCASPG</sequence>
<name>A0A9D2MSK4_9FIRM</name>
<feature type="domain" description="Glycosyl hydrolase family 36 N-terminal" evidence="8">
    <location>
        <begin position="29"/>
        <end position="287"/>
    </location>
</feature>
<comment type="similarity">
    <text evidence="5">Belongs to the glycosyl hydrolase.</text>
</comment>
<evidence type="ECO:0000256" key="6">
    <source>
        <dbReference type="PIRSR" id="PIRSR005536-1"/>
    </source>
</evidence>
<evidence type="ECO:0000256" key="5">
    <source>
        <dbReference type="PIRNR" id="PIRNR005536"/>
    </source>
</evidence>
<dbReference type="InterPro" id="IPR031705">
    <property type="entry name" value="Glyco_hydro_36_C"/>
</dbReference>
<dbReference type="PANTHER" id="PTHR43053:SF3">
    <property type="entry name" value="ALPHA-GALACTOSIDASE C-RELATED"/>
    <property type="match status" value="1"/>
</dbReference>
<evidence type="ECO:0000313" key="10">
    <source>
        <dbReference type="Proteomes" id="UP000886883"/>
    </source>
</evidence>
<dbReference type="EC" id="3.2.1.22" evidence="2 5"/>
<dbReference type="FunFam" id="3.20.20.70:FF:000118">
    <property type="entry name" value="Alpha-galactosidase"/>
    <property type="match status" value="1"/>
</dbReference>
<dbReference type="PRINTS" id="PR00743">
    <property type="entry name" value="GLHYDRLASE36"/>
</dbReference>
<dbReference type="InterPro" id="IPR002252">
    <property type="entry name" value="Glyco_hydro_36"/>
</dbReference>
<evidence type="ECO:0000256" key="1">
    <source>
        <dbReference type="ARBA" id="ARBA00001255"/>
    </source>
</evidence>
<dbReference type="Pfam" id="PF16874">
    <property type="entry name" value="Glyco_hydro_36C"/>
    <property type="match status" value="1"/>
</dbReference>
<dbReference type="Gene3D" id="2.70.98.60">
    <property type="entry name" value="alpha-galactosidase from lactobacil brevis"/>
    <property type="match status" value="1"/>
</dbReference>
<organism evidence="9 10">
    <name type="scientific">Candidatus Eisenbergiella merdigallinarum</name>
    <dbReference type="NCBI Taxonomy" id="2838552"/>
    <lineage>
        <taxon>Bacteria</taxon>
        <taxon>Bacillati</taxon>
        <taxon>Bacillota</taxon>
        <taxon>Clostridia</taxon>
        <taxon>Lachnospirales</taxon>
        <taxon>Lachnospiraceae</taxon>
        <taxon>Eisenbergiella</taxon>
    </lineage>
</organism>
<feature type="domain" description="Glycosyl hydrolase family 36 C-terminal" evidence="7">
    <location>
        <begin position="651"/>
        <end position="727"/>
    </location>
</feature>
<feature type="active site" description="Proton donor" evidence="6">
    <location>
        <position position="550"/>
    </location>
</feature>
<evidence type="ECO:0000256" key="2">
    <source>
        <dbReference type="ARBA" id="ARBA00012755"/>
    </source>
</evidence>
<evidence type="ECO:0000313" key="9">
    <source>
        <dbReference type="EMBL" id="HJB91186.1"/>
    </source>
</evidence>
<dbReference type="GO" id="GO:0016052">
    <property type="term" value="P:carbohydrate catabolic process"/>
    <property type="evidence" value="ECO:0007669"/>
    <property type="project" value="InterPro"/>
</dbReference>
<comment type="caution">
    <text evidence="9">The sequence shown here is derived from an EMBL/GenBank/DDBJ whole genome shotgun (WGS) entry which is preliminary data.</text>
</comment>
<dbReference type="Gene3D" id="2.60.40.1180">
    <property type="entry name" value="Golgi alpha-mannosidase II"/>
    <property type="match status" value="1"/>
</dbReference>
<dbReference type="SUPFAM" id="SSF51445">
    <property type="entry name" value="(Trans)glycosidases"/>
    <property type="match status" value="1"/>
</dbReference>
<dbReference type="AlphaFoldDB" id="A0A9D2MSK4"/>
<dbReference type="InterPro" id="IPR050985">
    <property type="entry name" value="Alpha-glycosidase_related"/>
</dbReference>
<dbReference type="CDD" id="cd14791">
    <property type="entry name" value="GH36"/>
    <property type="match status" value="1"/>
</dbReference>
<dbReference type="InterPro" id="IPR038417">
    <property type="entry name" value="Alpga-gal_N_sf"/>
</dbReference>
<dbReference type="InterPro" id="IPR031704">
    <property type="entry name" value="Glyco_hydro_36_N"/>
</dbReference>
<dbReference type="Gene3D" id="3.20.20.70">
    <property type="entry name" value="Aldolase class I"/>
    <property type="match status" value="1"/>
</dbReference>